<feature type="transmembrane region" description="Helical" evidence="11">
    <location>
        <begin position="115"/>
        <end position="136"/>
    </location>
</feature>
<evidence type="ECO:0000256" key="9">
    <source>
        <dbReference type="ARBA" id="ARBA00023224"/>
    </source>
</evidence>
<name>A0A814T3H0_9BILA</name>
<comment type="caution">
    <text evidence="13">The sequence shown here is derived from an EMBL/GenBank/DDBJ whole genome shotgun (WGS) entry which is preliminary data.</text>
</comment>
<evidence type="ECO:0000313" key="13">
    <source>
        <dbReference type="EMBL" id="CAF1154673.1"/>
    </source>
</evidence>
<feature type="transmembrane region" description="Helical" evidence="11">
    <location>
        <begin position="202"/>
        <end position="224"/>
    </location>
</feature>
<evidence type="ECO:0000313" key="14">
    <source>
        <dbReference type="Proteomes" id="UP000663889"/>
    </source>
</evidence>
<keyword evidence="7" id="KW-1015">Disulfide bond</keyword>
<evidence type="ECO:0000256" key="8">
    <source>
        <dbReference type="ARBA" id="ARBA00023170"/>
    </source>
</evidence>
<evidence type="ECO:0000256" key="6">
    <source>
        <dbReference type="ARBA" id="ARBA00023136"/>
    </source>
</evidence>
<sequence length="479" mass="54985">MNTNQTTDSNHLTTEQNIFLTDSLLKTIQTDIHNSRTGELIVGIISYSIIILLSIIGNVIVVTAICRVQRLRHPTNFILMSLAIADLLVTTTVMIPGFIYEIKQKWIFGRVFCNIWVANDITFCTASILHLVAVSFDRYVAIENPLKYKQKMTKQMIFIIIGSIWLISVLLSYGPVLLGVYSQTKTNGHLSDSTECGMRPNRIYSIISSLTSFYIPLIIILFLYGRIFITARKHSHELQKLENIIKRLHSNEKFVFENAKWNKNLKAIKTLGIVVGVFVVCWLPFFVMYLRLAYCDYKCVNPYVERYITWIGYANSFCNPVIYAFSNKEFRNAFYEILHYNNCQCLLLSSKYNMRTSLSKSTYSINTKFTPQPQSRQASFIPYLNPLQRNGYLSNEMYSPKILNTSKKSESTDTFEMKTLANQHSTLEAFRELEHLVPNSIPDRVSIAEMSSLLYDQDDITIEIPANGKSTITLQTNHS</sequence>
<organism evidence="13 14">
    <name type="scientific">Rotaria sordida</name>
    <dbReference type="NCBI Taxonomy" id="392033"/>
    <lineage>
        <taxon>Eukaryota</taxon>
        <taxon>Metazoa</taxon>
        <taxon>Spiralia</taxon>
        <taxon>Gnathifera</taxon>
        <taxon>Rotifera</taxon>
        <taxon>Eurotatoria</taxon>
        <taxon>Bdelloidea</taxon>
        <taxon>Philodinida</taxon>
        <taxon>Philodinidae</taxon>
        <taxon>Rotaria</taxon>
    </lineage>
</organism>
<dbReference type="GO" id="GO:0005886">
    <property type="term" value="C:plasma membrane"/>
    <property type="evidence" value="ECO:0007669"/>
    <property type="project" value="UniProtKB-SubCell"/>
</dbReference>
<feature type="domain" description="G-protein coupled receptors family 1 profile" evidence="12">
    <location>
        <begin position="57"/>
        <end position="323"/>
    </location>
</feature>
<evidence type="ECO:0000256" key="2">
    <source>
        <dbReference type="ARBA" id="ARBA00022475"/>
    </source>
</evidence>
<proteinExistence type="inferred from homology"/>
<dbReference type="InterPro" id="IPR017452">
    <property type="entry name" value="GPCR_Rhodpsn_7TM"/>
</dbReference>
<dbReference type="InterPro" id="IPR000276">
    <property type="entry name" value="GPCR_Rhodpsn"/>
</dbReference>
<gene>
    <name evidence="13" type="ORF">SEV965_LOCUS18641</name>
</gene>
<comment type="similarity">
    <text evidence="10">Belongs to the G-protein coupled receptor 1 family.</text>
</comment>
<dbReference type="SMART" id="SM01381">
    <property type="entry name" value="7TM_GPCR_Srsx"/>
    <property type="match status" value="1"/>
</dbReference>
<dbReference type="SUPFAM" id="SSF81321">
    <property type="entry name" value="Family A G protein-coupled receptor-like"/>
    <property type="match status" value="1"/>
</dbReference>
<dbReference type="PRINTS" id="PR01102">
    <property type="entry name" value="5HT6RECEPTR"/>
</dbReference>
<dbReference type="EMBL" id="CAJNOU010001118">
    <property type="protein sequence ID" value="CAF1154673.1"/>
    <property type="molecule type" value="Genomic_DNA"/>
</dbReference>
<feature type="transmembrane region" description="Helical" evidence="11">
    <location>
        <begin position="77"/>
        <end position="100"/>
    </location>
</feature>
<dbReference type="PROSITE" id="PS50262">
    <property type="entry name" value="G_PROTEIN_RECEP_F1_2"/>
    <property type="match status" value="1"/>
</dbReference>
<reference evidence="13" key="1">
    <citation type="submission" date="2021-02" db="EMBL/GenBank/DDBJ databases">
        <authorList>
            <person name="Nowell W R."/>
        </authorList>
    </citation>
    <scope>NUCLEOTIDE SEQUENCE</scope>
</reference>
<dbReference type="AlphaFoldDB" id="A0A814T3H0"/>
<evidence type="ECO:0000256" key="7">
    <source>
        <dbReference type="ARBA" id="ARBA00023157"/>
    </source>
</evidence>
<feature type="transmembrane region" description="Helical" evidence="11">
    <location>
        <begin position="270"/>
        <end position="290"/>
    </location>
</feature>
<keyword evidence="2" id="KW-1003">Cell membrane</keyword>
<dbReference type="CDD" id="cd14967">
    <property type="entry name" value="7tmA_amine_R-like"/>
    <property type="match status" value="1"/>
</dbReference>
<keyword evidence="9 10" id="KW-0807">Transducer</keyword>
<dbReference type="GO" id="GO:0004930">
    <property type="term" value="F:G protein-coupled receptor activity"/>
    <property type="evidence" value="ECO:0007669"/>
    <property type="project" value="UniProtKB-KW"/>
</dbReference>
<keyword evidence="4 11" id="KW-1133">Transmembrane helix</keyword>
<dbReference type="GO" id="GO:0071880">
    <property type="term" value="P:adenylate cyclase-activating adrenergic receptor signaling pathway"/>
    <property type="evidence" value="ECO:0007669"/>
    <property type="project" value="TreeGrafter"/>
</dbReference>
<dbReference type="Gene3D" id="1.20.1070.10">
    <property type="entry name" value="Rhodopsin 7-helix transmembrane proteins"/>
    <property type="match status" value="1"/>
</dbReference>
<dbReference type="FunFam" id="1.20.1070.10:FF:000523">
    <property type="entry name" value="5-hydroxytryptamine receptor 2B"/>
    <property type="match status" value="1"/>
</dbReference>
<evidence type="ECO:0000256" key="3">
    <source>
        <dbReference type="ARBA" id="ARBA00022692"/>
    </source>
</evidence>
<evidence type="ECO:0000256" key="10">
    <source>
        <dbReference type="RuleBase" id="RU000688"/>
    </source>
</evidence>
<evidence type="ECO:0000256" key="1">
    <source>
        <dbReference type="ARBA" id="ARBA00004651"/>
    </source>
</evidence>
<comment type="subcellular location">
    <subcellularLocation>
        <location evidence="1">Cell membrane</location>
        <topology evidence="1">Multi-pass membrane protein</topology>
    </subcellularLocation>
</comment>
<dbReference type="PRINTS" id="PR00237">
    <property type="entry name" value="GPCRRHODOPSN"/>
</dbReference>
<keyword evidence="5 10" id="KW-0297">G-protein coupled receptor</keyword>
<keyword evidence="8 10" id="KW-0675">Receptor</keyword>
<dbReference type="Pfam" id="PF00001">
    <property type="entry name" value="7tm_1"/>
    <property type="match status" value="1"/>
</dbReference>
<keyword evidence="3 10" id="KW-0812">Transmembrane</keyword>
<keyword evidence="6 11" id="KW-0472">Membrane</keyword>
<accession>A0A814T3H0</accession>
<evidence type="ECO:0000259" key="12">
    <source>
        <dbReference type="PROSITE" id="PS50262"/>
    </source>
</evidence>
<evidence type="ECO:0000256" key="11">
    <source>
        <dbReference type="SAM" id="Phobius"/>
    </source>
</evidence>
<feature type="transmembrane region" description="Helical" evidence="11">
    <location>
        <begin position="40"/>
        <end position="65"/>
    </location>
</feature>
<protein>
    <recommendedName>
        <fullName evidence="12">G-protein coupled receptors family 1 profile domain-containing protein</fullName>
    </recommendedName>
</protein>
<dbReference type="Proteomes" id="UP000663889">
    <property type="component" value="Unassembled WGS sequence"/>
</dbReference>
<evidence type="ECO:0000256" key="5">
    <source>
        <dbReference type="ARBA" id="ARBA00023040"/>
    </source>
</evidence>
<evidence type="ECO:0000256" key="4">
    <source>
        <dbReference type="ARBA" id="ARBA00022989"/>
    </source>
</evidence>
<dbReference type="PANTHER" id="PTHR24248:SF66">
    <property type="entry name" value="OCTOPAMINE RECEPTOR BETA-3R"/>
    <property type="match status" value="1"/>
</dbReference>
<dbReference type="PROSITE" id="PS00237">
    <property type="entry name" value="G_PROTEIN_RECEP_F1_1"/>
    <property type="match status" value="1"/>
</dbReference>
<dbReference type="PANTHER" id="PTHR24248">
    <property type="entry name" value="ADRENERGIC RECEPTOR-RELATED G-PROTEIN COUPLED RECEPTOR"/>
    <property type="match status" value="1"/>
</dbReference>
<dbReference type="GO" id="GO:0043410">
    <property type="term" value="P:positive regulation of MAPK cascade"/>
    <property type="evidence" value="ECO:0007669"/>
    <property type="project" value="TreeGrafter"/>
</dbReference>
<feature type="transmembrane region" description="Helical" evidence="11">
    <location>
        <begin position="157"/>
        <end position="182"/>
    </location>
</feature>